<accession>A0A8S4E9H3</accession>
<organism evidence="2 3">
    <name type="scientific">Plutella xylostella</name>
    <name type="common">Diamondback moth</name>
    <name type="synonym">Plutella maculipennis</name>
    <dbReference type="NCBI Taxonomy" id="51655"/>
    <lineage>
        <taxon>Eukaryota</taxon>
        <taxon>Metazoa</taxon>
        <taxon>Ecdysozoa</taxon>
        <taxon>Arthropoda</taxon>
        <taxon>Hexapoda</taxon>
        <taxon>Insecta</taxon>
        <taxon>Pterygota</taxon>
        <taxon>Neoptera</taxon>
        <taxon>Endopterygota</taxon>
        <taxon>Lepidoptera</taxon>
        <taxon>Glossata</taxon>
        <taxon>Ditrysia</taxon>
        <taxon>Yponomeutoidea</taxon>
        <taxon>Plutellidae</taxon>
        <taxon>Plutella</taxon>
    </lineage>
</organism>
<dbReference type="InterPro" id="IPR046341">
    <property type="entry name" value="SET_dom_sf"/>
</dbReference>
<comment type="caution">
    <text evidence="2">The sequence shown here is derived from an EMBL/GenBank/DDBJ whole genome shotgun (WGS) entry which is preliminary data.</text>
</comment>
<feature type="domain" description="SET" evidence="1">
    <location>
        <begin position="189"/>
        <end position="234"/>
    </location>
</feature>
<dbReference type="Gene3D" id="6.10.140.2220">
    <property type="match status" value="1"/>
</dbReference>
<dbReference type="Proteomes" id="UP000653454">
    <property type="component" value="Unassembled WGS sequence"/>
</dbReference>
<gene>
    <name evidence="2" type="ORF">PLXY2_LOCUS4845</name>
</gene>
<dbReference type="AlphaFoldDB" id="A0A8S4E9H3"/>
<dbReference type="InterPro" id="IPR001214">
    <property type="entry name" value="SET_dom"/>
</dbReference>
<dbReference type="Pfam" id="PF00856">
    <property type="entry name" value="SET"/>
    <property type="match status" value="1"/>
</dbReference>
<protein>
    <submittedName>
        <fullName evidence="2">(diamondback moth) hypothetical protein</fullName>
    </submittedName>
</protein>
<dbReference type="GO" id="GO:0008170">
    <property type="term" value="F:N-methyltransferase activity"/>
    <property type="evidence" value="ECO:0007669"/>
    <property type="project" value="UniProtKB-ARBA"/>
</dbReference>
<dbReference type="PANTHER" id="PTHR46455:SF6">
    <property type="entry name" value="RE22408P-RELATED"/>
    <property type="match status" value="1"/>
</dbReference>
<evidence type="ECO:0000313" key="3">
    <source>
        <dbReference type="Proteomes" id="UP000653454"/>
    </source>
</evidence>
<dbReference type="GO" id="GO:0008757">
    <property type="term" value="F:S-adenosylmethionine-dependent methyltransferase activity"/>
    <property type="evidence" value="ECO:0007669"/>
    <property type="project" value="UniProtKB-ARBA"/>
</dbReference>
<dbReference type="Gene3D" id="2.170.270.10">
    <property type="entry name" value="SET domain"/>
    <property type="match status" value="1"/>
</dbReference>
<dbReference type="Gene3D" id="1.10.220.160">
    <property type="match status" value="1"/>
</dbReference>
<dbReference type="GO" id="GO:0008276">
    <property type="term" value="F:protein methyltransferase activity"/>
    <property type="evidence" value="ECO:0007669"/>
    <property type="project" value="UniProtKB-ARBA"/>
</dbReference>
<dbReference type="CDD" id="cd20071">
    <property type="entry name" value="SET_SMYD"/>
    <property type="match status" value="1"/>
</dbReference>
<keyword evidence="3" id="KW-1185">Reference proteome</keyword>
<dbReference type="InterPro" id="IPR053010">
    <property type="entry name" value="SET_SmydA-8"/>
</dbReference>
<dbReference type="SUPFAM" id="SSF82199">
    <property type="entry name" value="SET domain"/>
    <property type="match status" value="1"/>
</dbReference>
<evidence type="ECO:0000313" key="2">
    <source>
        <dbReference type="EMBL" id="CAG9112181.1"/>
    </source>
</evidence>
<evidence type="ECO:0000259" key="1">
    <source>
        <dbReference type="Pfam" id="PF00856"/>
    </source>
</evidence>
<name>A0A8S4E9H3_PLUXY</name>
<dbReference type="PANTHER" id="PTHR46455">
    <property type="entry name" value="SET AND MYND DOMAIN CONTAINING, ARTHROPOD-SPECIFIC, MEMBER 4, ISOFORM A"/>
    <property type="match status" value="1"/>
</dbReference>
<dbReference type="EMBL" id="CAJHNJ030000013">
    <property type="protein sequence ID" value="CAG9112181.1"/>
    <property type="molecule type" value="Genomic_DNA"/>
</dbReference>
<reference evidence="2" key="1">
    <citation type="submission" date="2020-11" db="EMBL/GenBank/DDBJ databases">
        <authorList>
            <person name="Whiteford S."/>
        </authorList>
    </citation>
    <scope>NUCLEOTIDE SEQUENCE</scope>
</reference>
<sequence length="501" mass="55579">MDPYLVAARDLKGSDKVLSDAAFALGPHGDSALVCFRCHLPLLSKFVCCKMCAVAPVCPGDGCPDHLPKFHNKDECDLFAKLKLSISLSPFAMVQNVGALIVLRALLKRSSDAPAWAEFLQLETHLEQRRNTEIWEYYDKTAKFIESLGLLEGEEDKDLIQKICAAIDVNSFEVRGPAIPAIGCAEILRGIYLKAALLAHDCIGNTQMSINDNNLLVCHATTDIKKGEAITYNYTDSLKGTGLRQQHLMISKYFKCACARCADPTEMGTYMSSAKCPHCKTGFLARGESDAWKCLSCQKEFENSNIGHKVQCCTDKLGVINKKDDKELEEYIRNVSIILAPNHYLLVDAKQRLAGVLRDTINREPHPTKRILKRKIEICEELLPVLEKLNPGISRTTAITLYELHAAMVQLSKKLFDAREITGSDYMDELLSAEKLLKRSLEMLFIEPGNSPEGELCAKALEEYRALKATIGTVLDGIHAEGRTYVSAADKEQPVAQQPTL</sequence>
<proteinExistence type="predicted"/>